<gene>
    <name evidence="2" type="ORF">B5M42_22400</name>
</gene>
<comment type="caution">
    <text evidence="2">The sequence shown here is derived from an EMBL/GenBank/DDBJ whole genome shotgun (WGS) entry which is preliminary data.</text>
</comment>
<dbReference type="Proteomes" id="UP000298246">
    <property type="component" value="Unassembled WGS sequence"/>
</dbReference>
<evidence type="ECO:0000313" key="2">
    <source>
        <dbReference type="EMBL" id="TFE83636.1"/>
    </source>
</evidence>
<sequence>MKGFKLALLALLLIGCLGGCGKPDPDVAVFVMAGPQGGLPLDISDKLQAALAAKVGEKPTVEVVVSPIFSMEKMIVEIASKHNGILIVPDEQFKILSKQAGFVSLDDVADPAAYPDQVLASQEPGKTDEKHLYGIAMADSKWFKEQGVDGTGLVAFVPENAPSIEMAKQVIARIAEK</sequence>
<dbReference type="PROSITE" id="PS51257">
    <property type="entry name" value="PROKAR_LIPOPROTEIN"/>
    <property type="match status" value="1"/>
</dbReference>
<keyword evidence="3" id="KW-1185">Reference proteome</keyword>
<organism evidence="2 3">
    <name type="scientific">Paenibacillus athensensis</name>
    <dbReference type="NCBI Taxonomy" id="1967502"/>
    <lineage>
        <taxon>Bacteria</taxon>
        <taxon>Bacillati</taxon>
        <taxon>Bacillota</taxon>
        <taxon>Bacilli</taxon>
        <taxon>Bacillales</taxon>
        <taxon>Paenibacillaceae</taxon>
        <taxon>Paenibacillus</taxon>
    </lineage>
</organism>
<name>A0A4Y8PRT2_9BACL</name>
<evidence type="ECO:0000313" key="3">
    <source>
        <dbReference type="Proteomes" id="UP000298246"/>
    </source>
</evidence>
<accession>A0A4Y8PRT2</accession>
<evidence type="ECO:0000256" key="1">
    <source>
        <dbReference type="SAM" id="SignalP"/>
    </source>
</evidence>
<evidence type="ECO:0008006" key="4">
    <source>
        <dbReference type="Google" id="ProtNLM"/>
    </source>
</evidence>
<dbReference type="RefSeq" id="WP_134756975.1">
    <property type="nucleotide sequence ID" value="NZ_MYFO02000024.1"/>
</dbReference>
<reference evidence="2 3" key="1">
    <citation type="submission" date="2017-03" db="EMBL/GenBank/DDBJ databases">
        <title>Isolation of Levoglucosan Utilizing Bacteria.</title>
        <authorList>
            <person name="Arya A.S."/>
        </authorList>
    </citation>
    <scope>NUCLEOTIDE SEQUENCE [LARGE SCALE GENOMIC DNA]</scope>
    <source>
        <strain evidence="2 3">MEC069</strain>
    </source>
</reference>
<proteinExistence type="predicted"/>
<dbReference type="EMBL" id="MYFO01000045">
    <property type="protein sequence ID" value="TFE83636.1"/>
    <property type="molecule type" value="Genomic_DNA"/>
</dbReference>
<dbReference type="AlphaFoldDB" id="A0A4Y8PRT2"/>
<feature type="chain" id="PRO_5039158623" description="Lipoprotein" evidence="1">
    <location>
        <begin position="22"/>
        <end position="177"/>
    </location>
</feature>
<dbReference type="OrthoDB" id="2652444at2"/>
<feature type="signal peptide" evidence="1">
    <location>
        <begin position="1"/>
        <end position="21"/>
    </location>
</feature>
<protein>
    <recommendedName>
        <fullName evidence="4">Lipoprotein</fullName>
    </recommendedName>
</protein>
<keyword evidence="1" id="KW-0732">Signal</keyword>